<name>A0A1X0QGS5_9MICR</name>
<evidence type="ECO:0000313" key="3">
    <source>
        <dbReference type="Proteomes" id="UP000192501"/>
    </source>
</evidence>
<evidence type="ECO:0000256" key="1">
    <source>
        <dbReference type="SAM" id="Phobius"/>
    </source>
</evidence>
<feature type="transmembrane region" description="Helical" evidence="1">
    <location>
        <begin position="17"/>
        <end position="38"/>
    </location>
</feature>
<gene>
    <name evidence="2" type="ORF">A0H76_1657</name>
</gene>
<dbReference type="AlphaFoldDB" id="A0A1X0QGS5"/>
<proteinExistence type="predicted"/>
<dbReference type="EMBL" id="LTAI01000364">
    <property type="protein sequence ID" value="ORD98953.1"/>
    <property type="molecule type" value="Genomic_DNA"/>
</dbReference>
<dbReference type="VEuPathDB" id="MicrosporidiaDB:A0H76_1657"/>
<organism evidence="2 3">
    <name type="scientific">Hepatospora eriocheir</name>
    <dbReference type="NCBI Taxonomy" id="1081669"/>
    <lineage>
        <taxon>Eukaryota</taxon>
        <taxon>Fungi</taxon>
        <taxon>Fungi incertae sedis</taxon>
        <taxon>Microsporidia</taxon>
        <taxon>Hepatosporidae</taxon>
        <taxon>Hepatospora</taxon>
    </lineage>
</organism>
<comment type="caution">
    <text evidence="2">The sequence shown here is derived from an EMBL/GenBank/DDBJ whole genome shotgun (WGS) entry which is preliminary data.</text>
</comment>
<dbReference type="Proteomes" id="UP000192501">
    <property type="component" value="Unassembled WGS sequence"/>
</dbReference>
<keyword evidence="1" id="KW-1133">Transmembrane helix</keyword>
<keyword evidence="1" id="KW-0472">Membrane</keyword>
<sequence length="196" mass="22675">MNCVIIPHILAYLYGEAFLNTIFEIIICITYGILRLVINQFIPKKSILEKLVNDLGRNGTRERMIIYDDIVIIESMSSFEVKSILSTMKYSKNFNSKFFNKELTAVIERIPSEYLSSVSHNKTKNLGNPNVVLNNDKPKSDTKSESFKKFNSLVNHFNDILQINQKINKRQKAIDQIITHNALKNKKVIENNQKCY</sequence>
<dbReference type="VEuPathDB" id="MicrosporidiaDB:HERIO_2030"/>
<protein>
    <submittedName>
        <fullName evidence="2">Uncharacterized protein</fullName>
    </submittedName>
</protein>
<accession>A0A1X0QGS5</accession>
<keyword evidence="1" id="KW-0812">Transmembrane</keyword>
<reference evidence="2 3" key="1">
    <citation type="journal article" date="2017" name="Environ. Microbiol.">
        <title>Decay of the glycolytic pathway and adaptation to intranuclear parasitism within Enterocytozoonidae microsporidia.</title>
        <authorList>
            <person name="Wiredu Boakye D."/>
            <person name="Jaroenlak P."/>
            <person name="Prachumwat A."/>
            <person name="Williams T.A."/>
            <person name="Bateman K.S."/>
            <person name="Itsathitphaisarn O."/>
            <person name="Sritunyalucksana K."/>
            <person name="Paszkiewicz K.H."/>
            <person name="Moore K.A."/>
            <person name="Stentiford G.D."/>
            <person name="Williams B.A."/>
        </authorList>
    </citation>
    <scope>NUCLEOTIDE SEQUENCE [LARGE SCALE GENOMIC DNA]</scope>
    <source>
        <strain evidence="3">canceri</strain>
    </source>
</reference>
<evidence type="ECO:0000313" key="2">
    <source>
        <dbReference type="EMBL" id="ORD98953.1"/>
    </source>
</evidence>